<feature type="region of interest" description="Disordered" evidence="2">
    <location>
        <begin position="1"/>
        <end position="21"/>
    </location>
</feature>
<accession>A0A927W5P5</accession>
<evidence type="ECO:0000259" key="4">
    <source>
        <dbReference type="PROSITE" id="PS51109"/>
    </source>
</evidence>
<dbReference type="InterPro" id="IPR052913">
    <property type="entry name" value="Glycopeptide_resist_protein"/>
</dbReference>
<protein>
    <recommendedName>
        <fullName evidence="4">G5 domain-containing protein</fullName>
    </recommendedName>
</protein>
<evidence type="ECO:0000256" key="2">
    <source>
        <dbReference type="SAM" id="MobiDB-lite"/>
    </source>
</evidence>
<feature type="region of interest" description="Disordered" evidence="2">
    <location>
        <begin position="471"/>
        <end position="509"/>
    </location>
</feature>
<sequence>MDMNLEKGENGSKLSLTPGNKKSNKKAKIIAISSVITIVLLVFIGTTIYIHTTVSKYENLIMPGVQVEGIDVSGKTKDQVVQELNSKYNDEIGNRSIKIKAGDREYAINYTDLHVEFNIDETVNEAFNHNRDLGYLDKFKAIKSSEKKDFPITFTYNNEIINTVAKKMESEINVAKKDATISKSGSGFNITEEVVGKTLDVQALVKDINAKVSESKVGNIEVTATIKKEVPTKTKEKLSTINTRIGTKTTNFGSSDWSRSTNISLGAQTVNGIVLMPGESFSFNTTVGDTTADKGYQPGGVYVGNKVEIGYGGGICQVSSTLHNAVLDSGILPDQRLNHNMAVGYVPLGLDATIAYGGIDYVFTNPYKYPIYIEGYTGGGNVTFNIYSNSAAKGGKTYSFNSETYETIPVTVKYEDDPTLPIGTEKVTQNGSQGYKVKAYRTTYENGNVVSTELMNTDTYVPLPKIIKRGTKKVEQAPVTKPAEKPADKPAEKPITNPEGDKKEESTTP</sequence>
<dbReference type="Pfam" id="PF12229">
    <property type="entry name" value="PG_binding_4"/>
    <property type="match status" value="1"/>
</dbReference>
<dbReference type="PROSITE" id="PS51109">
    <property type="entry name" value="G5"/>
    <property type="match status" value="1"/>
</dbReference>
<dbReference type="Gene3D" id="2.20.230.10">
    <property type="entry name" value="Resuscitation-promoting factor rpfb"/>
    <property type="match status" value="1"/>
</dbReference>
<proteinExistence type="predicted"/>
<dbReference type="InterPro" id="IPR022029">
    <property type="entry name" value="YoaR-like_PG-bd"/>
</dbReference>
<evidence type="ECO:0000313" key="5">
    <source>
        <dbReference type="EMBL" id="MBE6058591.1"/>
    </source>
</evidence>
<feature type="transmembrane region" description="Helical" evidence="3">
    <location>
        <begin position="29"/>
        <end position="50"/>
    </location>
</feature>
<feature type="compositionally biased region" description="Basic and acidic residues" evidence="2">
    <location>
        <begin position="499"/>
        <end position="509"/>
    </location>
</feature>
<reference evidence="5" key="1">
    <citation type="submission" date="2019-04" db="EMBL/GenBank/DDBJ databases">
        <title>Evolution of Biomass-Degrading Anaerobic Consortia Revealed by Metagenomics.</title>
        <authorList>
            <person name="Peng X."/>
        </authorList>
    </citation>
    <scope>NUCLEOTIDE SEQUENCE</scope>
    <source>
        <strain evidence="5">SIG254</strain>
    </source>
</reference>
<evidence type="ECO:0000313" key="6">
    <source>
        <dbReference type="Proteomes" id="UP000768462"/>
    </source>
</evidence>
<keyword evidence="3" id="KW-1133">Transmembrane helix</keyword>
<name>A0A927W5P5_9CLOT</name>
<evidence type="ECO:0000256" key="1">
    <source>
        <dbReference type="ARBA" id="ARBA00022729"/>
    </source>
</evidence>
<dbReference type="AlphaFoldDB" id="A0A927W5P5"/>
<gene>
    <name evidence="5" type="ORF">E7215_00225</name>
</gene>
<comment type="caution">
    <text evidence="5">The sequence shown here is derived from an EMBL/GenBank/DDBJ whole genome shotgun (WGS) entry which is preliminary data.</text>
</comment>
<dbReference type="Pfam" id="PF04294">
    <property type="entry name" value="VanW"/>
    <property type="match status" value="1"/>
</dbReference>
<feature type="compositionally biased region" description="Basic and acidic residues" evidence="2">
    <location>
        <begin position="482"/>
        <end position="492"/>
    </location>
</feature>
<dbReference type="SMART" id="SM01208">
    <property type="entry name" value="G5"/>
    <property type="match status" value="1"/>
</dbReference>
<evidence type="ECO:0000256" key="3">
    <source>
        <dbReference type="SAM" id="Phobius"/>
    </source>
</evidence>
<keyword evidence="1" id="KW-0732">Signal</keyword>
<dbReference type="InterPro" id="IPR007391">
    <property type="entry name" value="Vancomycin_resist_VanW"/>
</dbReference>
<dbReference type="PANTHER" id="PTHR35788:SF1">
    <property type="entry name" value="EXPORTED PROTEIN"/>
    <property type="match status" value="1"/>
</dbReference>
<keyword evidence="3" id="KW-0472">Membrane</keyword>
<dbReference type="EMBL" id="SVCM01000005">
    <property type="protein sequence ID" value="MBE6058591.1"/>
    <property type="molecule type" value="Genomic_DNA"/>
</dbReference>
<feature type="compositionally biased region" description="Basic and acidic residues" evidence="2">
    <location>
        <begin position="1"/>
        <end position="10"/>
    </location>
</feature>
<dbReference type="Pfam" id="PF07501">
    <property type="entry name" value="G5"/>
    <property type="match status" value="1"/>
</dbReference>
<dbReference type="PANTHER" id="PTHR35788">
    <property type="entry name" value="EXPORTED PROTEIN-RELATED"/>
    <property type="match status" value="1"/>
</dbReference>
<organism evidence="5 6">
    <name type="scientific">Clostridium sulfidigenes</name>
    <dbReference type="NCBI Taxonomy" id="318464"/>
    <lineage>
        <taxon>Bacteria</taxon>
        <taxon>Bacillati</taxon>
        <taxon>Bacillota</taxon>
        <taxon>Clostridia</taxon>
        <taxon>Eubacteriales</taxon>
        <taxon>Clostridiaceae</taxon>
        <taxon>Clostridium</taxon>
    </lineage>
</organism>
<keyword evidence="3" id="KW-0812">Transmembrane</keyword>
<feature type="domain" description="G5" evidence="4">
    <location>
        <begin position="394"/>
        <end position="473"/>
    </location>
</feature>
<dbReference type="InterPro" id="IPR011098">
    <property type="entry name" value="G5_dom"/>
</dbReference>
<dbReference type="Proteomes" id="UP000768462">
    <property type="component" value="Unassembled WGS sequence"/>
</dbReference>